<accession>A0AAV5S8P6</accession>
<dbReference type="Pfam" id="PF00104">
    <property type="entry name" value="Hormone_recep"/>
    <property type="match status" value="1"/>
</dbReference>
<feature type="non-terminal residue" evidence="11">
    <location>
        <position position="1"/>
    </location>
</feature>
<evidence type="ECO:0000256" key="1">
    <source>
        <dbReference type="ARBA" id="ARBA00022723"/>
    </source>
</evidence>
<reference evidence="11" key="1">
    <citation type="submission" date="2023-10" db="EMBL/GenBank/DDBJ databases">
        <title>Genome assembly of Pristionchus species.</title>
        <authorList>
            <person name="Yoshida K."/>
            <person name="Sommer R.J."/>
        </authorList>
    </citation>
    <scope>NUCLEOTIDE SEQUENCE</scope>
    <source>
        <strain evidence="11">RS0144</strain>
    </source>
</reference>
<proteinExistence type="predicted"/>
<protein>
    <recommendedName>
        <fullName evidence="13">Nuclear receptor</fullName>
    </recommendedName>
</protein>
<keyword evidence="2" id="KW-0863">Zinc-finger</keyword>
<dbReference type="AlphaFoldDB" id="A0AAV5S8P6"/>
<dbReference type="InterPro" id="IPR001628">
    <property type="entry name" value="Znf_hrmn_rcpt"/>
</dbReference>
<evidence type="ECO:0000256" key="5">
    <source>
        <dbReference type="ARBA" id="ARBA00023125"/>
    </source>
</evidence>
<dbReference type="GO" id="GO:0005634">
    <property type="term" value="C:nucleus"/>
    <property type="evidence" value="ECO:0007669"/>
    <property type="project" value="TreeGrafter"/>
</dbReference>
<evidence type="ECO:0000256" key="4">
    <source>
        <dbReference type="ARBA" id="ARBA00023015"/>
    </source>
</evidence>
<keyword evidence="3" id="KW-0862">Zinc</keyword>
<dbReference type="InterPro" id="IPR035500">
    <property type="entry name" value="NHR-like_dom_sf"/>
</dbReference>
<dbReference type="InterPro" id="IPR000536">
    <property type="entry name" value="Nucl_hrmn_rcpt_lig-bd"/>
</dbReference>
<dbReference type="SUPFAM" id="SSF57716">
    <property type="entry name" value="Glucocorticoid receptor-like (DNA-binding domain)"/>
    <property type="match status" value="1"/>
</dbReference>
<evidence type="ECO:0000256" key="2">
    <source>
        <dbReference type="ARBA" id="ARBA00022771"/>
    </source>
</evidence>
<dbReference type="GO" id="GO:0008270">
    <property type="term" value="F:zinc ion binding"/>
    <property type="evidence" value="ECO:0007669"/>
    <property type="project" value="UniProtKB-KW"/>
</dbReference>
<dbReference type="Proteomes" id="UP001432027">
    <property type="component" value="Unassembled WGS sequence"/>
</dbReference>
<keyword evidence="4" id="KW-0805">Transcription regulation</keyword>
<dbReference type="GO" id="GO:0003700">
    <property type="term" value="F:DNA-binding transcription factor activity"/>
    <property type="evidence" value="ECO:0007669"/>
    <property type="project" value="InterPro"/>
</dbReference>
<feature type="domain" description="NR LBD" evidence="10">
    <location>
        <begin position="103"/>
        <end position="304"/>
    </location>
</feature>
<dbReference type="Gene3D" id="1.10.565.10">
    <property type="entry name" value="Retinoid X Receptor"/>
    <property type="match status" value="1"/>
</dbReference>
<dbReference type="GO" id="GO:0043565">
    <property type="term" value="F:sequence-specific DNA binding"/>
    <property type="evidence" value="ECO:0007669"/>
    <property type="project" value="InterPro"/>
</dbReference>
<dbReference type="PANTHER" id="PTHR46011">
    <property type="entry name" value="NUCLEAR HORMONE RECEPTOR FAMILY MEMBER NHR-86-RELATED"/>
    <property type="match status" value="1"/>
</dbReference>
<name>A0AAV5S8P6_9BILA</name>
<dbReference type="SMART" id="SM00399">
    <property type="entry name" value="ZnF_C4"/>
    <property type="match status" value="1"/>
</dbReference>
<dbReference type="InterPro" id="IPR013088">
    <property type="entry name" value="Znf_NHR/GATA"/>
</dbReference>
<dbReference type="SUPFAM" id="SSF48508">
    <property type="entry name" value="Nuclear receptor ligand-binding domain"/>
    <property type="match status" value="1"/>
</dbReference>
<feature type="domain" description="Nuclear receptor" evidence="9">
    <location>
        <begin position="1"/>
        <end position="72"/>
    </location>
</feature>
<organism evidence="11 12">
    <name type="scientific">Pristionchus entomophagus</name>
    <dbReference type="NCBI Taxonomy" id="358040"/>
    <lineage>
        <taxon>Eukaryota</taxon>
        <taxon>Metazoa</taxon>
        <taxon>Ecdysozoa</taxon>
        <taxon>Nematoda</taxon>
        <taxon>Chromadorea</taxon>
        <taxon>Rhabditida</taxon>
        <taxon>Rhabditina</taxon>
        <taxon>Diplogasteromorpha</taxon>
        <taxon>Diplogasteroidea</taxon>
        <taxon>Neodiplogasteridae</taxon>
        <taxon>Pristionchus</taxon>
    </lineage>
</organism>
<keyword evidence="1" id="KW-0479">Metal-binding</keyword>
<keyword evidence="6" id="KW-0804">Transcription</keyword>
<evidence type="ECO:0000256" key="8">
    <source>
        <dbReference type="ARBA" id="ARBA00023242"/>
    </source>
</evidence>
<dbReference type="PROSITE" id="PS51030">
    <property type="entry name" value="NUCLEAR_REC_DBD_2"/>
    <property type="match status" value="1"/>
</dbReference>
<evidence type="ECO:0000259" key="10">
    <source>
        <dbReference type="PROSITE" id="PS51843"/>
    </source>
</evidence>
<evidence type="ECO:0000256" key="7">
    <source>
        <dbReference type="ARBA" id="ARBA00023170"/>
    </source>
</evidence>
<gene>
    <name evidence="11" type="ORF">PENTCL1PPCAC_732</name>
</gene>
<keyword evidence="7" id="KW-0675">Receptor</keyword>
<evidence type="ECO:0008006" key="13">
    <source>
        <dbReference type="Google" id="ProtNLM"/>
    </source>
</evidence>
<dbReference type="Gene3D" id="3.30.50.10">
    <property type="entry name" value="Erythroid Transcription Factor GATA-1, subunit A"/>
    <property type="match status" value="1"/>
</dbReference>
<comment type="caution">
    <text evidence="11">The sequence shown here is derived from an EMBL/GenBank/DDBJ whole genome shotgun (WGS) entry which is preliminary data.</text>
</comment>
<evidence type="ECO:0000259" key="9">
    <source>
        <dbReference type="PROSITE" id="PS51030"/>
    </source>
</evidence>
<dbReference type="PROSITE" id="PS51843">
    <property type="entry name" value="NR_LBD"/>
    <property type="match status" value="1"/>
</dbReference>
<evidence type="ECO:0000313" key="12">
    <source>
        <dbReference type="Proteomes" id="UP001432027"/>
    </source>
</evidence>
<evidence type="ECO:0000256" key="3">
    <source>
        <dbReference type="ARBA" id="ARBA00022833"/>
    </source>
</evidence>
<keyword evidence="12" id="KW-1185">Reference proteome</keyword>
<dbReference type="EMBL" id="BTSX01000001">
    <property type="protein sequence ID" value="GMS78557.1"/>
    <property type="molecule type" value="Genomic_DNA"/>
</dbReference>
<dbReference type="PANTHER" id="PTHR46011:SF6">
    <property type="entry name" value="HIGH ZINC ACTIVATED NUCLEAR RECEPTOR PROTEIN"/>
    <property type="match status" value="1"/>
</dbReference>
<evidence type="ECO:0000313" key="11">
    <source>
        <dbReference type="EMBL" id="GMS78557.1"/>
    </source>
</evidence>
<keyword evidence="5" id="KW-0238">DNA-binding</keyword>
<dbReference type="Pfam" id="PF00105">
    <property type="entry name" value="zf-C4"/>
    <property type="match status" value="1"/>
</dbReference>
<keyword evidence="8" id="KW-0539">Nucleus</keyword>
<evidence type="ECO:0000256" key="6">
    <source>
        <dbReference type="ARBA" id="ARBA00023163"/>
    </source>
</evidence>
<sequence length="304" mass="34483">DYLVCGEQTRVAHLGVECCRACAVFYRRAKQGKNYTCRSLTGQCVPGKGLNCRRCRFDRIMTLVRQSEAQDSIRDDDLALLEHSNDPIPEKSPRPFLEHVKAQYNAMSFNRLSSELNSRTDPPHPFEISLETGPFNHADFASLTRAIRMLLTATLEFGKTTFPEFSKLGDADKWSVAQNFFYRFRLFEGCYRANNIFPNDKDIYFVSQSSYAKMPFDERFLATASEGADICGAVAYMAKSEMGCWIKNTREGINRVNPSEEELMAVVVLMFWPHGDPSVSEDINRIGREISRSDSEGVACILSR</sequence>